<organism evidence="1 2">
    <name type="scientific">Conoideocrella luteorostrata</name>
    <dbReference type="NCBI Taxonomy" id="1105319"/>
    <lineage>
        <taxon>Eukaryota</taxon>
        <taxon>Fungi</taxon>
        <taxon>Dikarya</taxon>
        <taxon>Ascomycota</taxon>
        <taxon>Pezizomycotina</taxon>
        <taxon>Sordariomycetes</taxon>
        <taxon>Hypocreomycetidae</taxon>
        <taxon>Hypocreales</taxon>
        <taxon>Clavicipitaceae</taxon>
        <taxon>Conoideocrella</taxon>
    </lineage>
</organism>
<accession>A0AAJ0G2P3</accession>
<name>A0AAJ0G2P3_9HYPO</name>
<dbReference type="AlphaFoldDB" id="A0AAJ0G2P3"/>
<proteinExistence type="predicted"/>
<reference evidence="1" key="1">
    <citation type="submission" date="2023-06" db="EMBL/GenBank/DDBJ databases">
        <title>Conoideocrella luteorostrata (Hypocreales: Clavicipitaceae), a potential biocontrol fungus for elongate hemlock scale in United States Christmas tree production areas.</title>
        <authorList>
            <person name="Barrett H."/>
            <person name="Lovett B."/>
            <person name="Macias A.M."/>
            <person name="Stajich J.E."/>
            <person name="Kasson M.T."/>
        </authorList>
    </citation>
    <scope>NUCLEOTIDE SEQUENCE</scope>
    <source>
        <strain evidence="1">ARSEF 14590</strain>
    </source>
</reference>
<comment type="caution">
    <text evidence="1">The sequence shown here is derived from an EMBL/GenBank/DDBJ whole genome shotgun (WGS) entry which is preliminary data.</text>
</comment>
<dbReference type="Proteomes" id="UP001251528">
    <property type="component" value="Unassembled WGS sequence"/>
</dbReference>
<gene>
    <name evidence="1" type="ORF">QQS21_000579</name>
</gene>
<sequence length="225" mass="25735">MYLNEEDVLQPPSGGWLTISTTTLRAWGRTKKSSLCSATYLTFASLEMQLRLTRLQVVISPTESGSASGVTQLLVTASKSLLRALLATKLSPLMLLGIIHWYECGGEVESRCTQEQIHDDPENYAPEEEQEFREIGGTWVIVDFFEMLKDRLWNLDAVPINRREVLDVFDNTGPDVAEMIRMVQDIYHAHGWPNLDMYDKRVRLESIQTALRERFPDYADKHTEP</sequence>
<dbReference type="EMBL" id="JASWJB010000005">
    <property type="protein sequence ID" value="KAK2616536.1"/>
    <property type="molecule type" value="Genomic_DNA"/>
</dbReference>
<evidence type="ECO:0000313" key="2">
    <source>
        <dbReference type="Proteomes" id="UP001251528"/>
    </source>
</evidence>
<protein>
    <submittedName>
        <fullName evidence="1">Uncharacterized protein</fullName>
    </submittedName>
</protein>
<evidence type="ECO:0000313" key="1">
    <source>
        <dbReference type="EMBL" id="KAK2616536.1"/>
    </source>
</evidence>
<keyword evidence="2" id="KW-1185">Reference proteome</keyword>